<gene>
    <name evidence="6" type="primary">DOGT1_4</name>
    <name evidence="6" type="ORF">PIB30_009826</name>
</gene>
<dbReference type="InterPro" id="IPR035595">
    <property type="entry name" value="UDP_glycos_trans_CS"/>
</dbReference>
<keyword evidence="7" id="KW-1185">Reference proteome</keyword>
<dbReference type="PROSITE" id="PS00375">
    <property type="entry name" value="UDPGT"/>
    <property type="match status" value="1"/>
</dbReference>
<dbReference type="PANTHER" id="PTHR48047:SF229">
    <property type="entry name" value="UDP-GLYCOSYLTRANSFERASE 73C3-RELATED"/>
    <property type="match status" value="1"/>
</dbReference>
<accession>A0ABU6Q554</accession>
<dbReference type="EC" id="2.4.1.-" evidence="5"/>
<evidence type="ECO:0000313" key="6">
    <source>
        <dbReference type="EMBL" id="MED6106975.1"/>
    </source>
</evidence>
<dbReference type="Gene3D" id="3.40.50.2000">
    <property type="entry name" value="Glycogen Phosphorylase B"/>
    <property type="match status" value="2"/>
</dbReference>
<dbReference type="CDD" id="cd03784">
    <property type="entry name" value="GT1_Gtf-like"/>
    <property type="match status" value="1"/>
</dbReference>
<dbReference type="Pfam" id="PF00201">
    <property type="entry name" value="UDPGT"/>
    <property type="match status" value="1"/>
</dbReference>
<evidence type="ECO:0000256" key="1">
    <source>
        <dbReference type="ARBA" id="ARBA00009995"/>
    </source>
</evidence>
<comment type="caution">
    <text evidence="6">The sequence shown here is derived from an EMBL/GenBank/DDBJ whole genome shotgun (WGS) entry which is preliminary data.</text>
</comment>
<dbReference type="EMBL" id="JASCZI010000023">
    <property type="protein sequence ID" value="MED6106975.1"/>
    <property type="molecule type" value="Genomic_DNA"/>
</dbReference>
<evidence type="ECO:0000256" key="2">
    <source>
        <dbReference type="ARBA" id="ARBA00022676"/>
    </source>
</evidence>
<evidence type="ECO:0000256" key="3">
    <source>
        <dbReference type="ARBA" id="ARBA00022679"/>
    </source>
</evidence>
<evidence type="ECO:0000313" key="7">
    <source>
        <dbReference type="Proteomes" id="UP001341840"/>
    </source>
</evidence>
<protein>
    <recommendedName>
        <fullName evidence="5">Glycosyltransferase</fullName>
        <ecNumber evidence="5">2.4.1.-</ecNumber>
    </recommendedName>
</protein>
<evidence type="ECO:0000256" key="5">
    <source>
        <dbReference type="RuleBase" id="RU362057"/>
    </source>
</evidence>
<proteinExistence type="inferred from homology"/>
<keyword evidence="2 4" id="KW-0328">Glycosyltransferase</keyword>
<dbReference type="InterPro" id="IPR002213">
    <property type="entry name" value="UDP_glucos_trans"/>
</dbReference>
<keyword evidence="3 4" id="KW-0808">Transferase</keyword>
<organism evidence="6 7">
    <name type="scientific">Stylosanthes scabra</name>
    <dbReference type="NCBI Taxonomy" id="79078"/>
    <lineage>
        <taxon>Eukaryota</taxon>
        <taxon>Viridiplantae</taxon>
        <taxon>Streptophyta</taxon>
        <taxon>Embryophyta</taxon>
        <taxon>Tracheophyta</taxon>
        <taxon>Spermatophyta</taxon>
        <taxon>Magnoliopsida</taxon>
        <taxon>eudicotyledons</taxon>
        <taxon>Gunneridae</taxon>
        <taxon>Pentapetalae</taxon>
        <taxon>rosids</taxon>
        <taxon>fabids</taxon>
        <taxon>Fabales</taxon>
        <taxon>Fabaceae</taxon>
        <taxon>Papilionoideae</taxon>
        <taxon>50 kb inversion clade</taxon>
        <taxon>dalbergioids sensu lato</taxon>
        <taxon>Dalbergieae</taxon>
        <taxon>Pterocarpus clade</taxon>
        <taxon>Stylosanthes</taxon>
    </lineage>
</organism>
<sequence length="493" mass="56312">MDSKTKQLHFIMFPFMAQGHMIPMMDIAKLLLQRDNNIIVTVITTPENAARYTSTFARYIESGYEIRLIQLQFQYKEAGLPEGCENLDMLHSLGSALSIFNATSLLREPVERIFEELSPPPSCIVSDMCLPYTLHIANKFNVPRISFVGMSCFYLMCSYVLHTSNVRESIKDEDDYFVIPGLPDEIELTKAQIPGPANEFWNKFYQEIHEAEAATYGVIMNSFQELEPEYARMYKKLKNDKVWCVGPVSLSNKDHLDKAQRGNEASTEDWKHQKWLDSQKPKSVIYVCLGSLCNLTAIQLSELGLALEESKRPFIWVIREGNHLEALEKWIKEDGFEERIKDQGLIIRGWAPQLLILPHPSIGGFLTHCGWNSTIEAICASVPMLTWPLFADQFLNEKLVAKVLKVGVMVGVESPMVWGKEEEIGVLVKKEDIKIAIEKFMHENNTECEERRDRVRKLAEMAKISVEEGGSSHTNLTMFIQDILHKSMLVNVE</sequence>
<name>A0ABU6Q554_9FABA</name>
<evidence type="ECO:0000256" key="4">
    <source>
        <dbReference type="RuleBase" id="RU003718"/>
    </source>
</evidence>
<dbReference type="PANTHER" id="PTHR48047">
    <property type="entry name" value="GLYCOSYLTRANSFERASE"/>
    <property type="match status" value="1"/>
</dbReference>
<dbReference type="Proteomes" id="UP001341840">
    <property type="component" value="Unassembled WGS sequence"/>
</dbReference>
<dbReference type="SUPFAM" id="SSF53756">
    <property type="entry name" value="UDP-Glycosyltransferase/glycogen phosphorylase"/>
    <property type="match status" value="1"/>
</dbReference>
<comment type="similarity">
    <text evidence="1 4">Belongs to the UDP-glycosyltransferase family.</text>
</comment>
<reference evidence="6 7" key="1">
    <citation type="journal article" date="2023" name="Plants (Basel)">
        <title>Bridging the Gap: Combining Genomics and Transcriptomics Approaches to Understand Stylosanthes scabra, an Orphan Legume from the Brazilian Caatinga.</title>
        <authorList>
            <person name="Ferreira-Neto J.R.C."/>
            <person name="da Silva M.D."/>
            <person name="Binneck E."/>
            <person name="de Melo N.F."/>
            <person name="da Silva R.H."/>
            <person name="de Melo A.L.T.M."/>
            <person name="Pandolfi V."/>
            <person name="Bustamante F.O."/>
            <person name="Brasileiro-Vidal A.C."/>
            <person name="Benko-Iseppon A.M."/>
        </authorList>
    </citation>
    <scope>NUCLEOTIDE SEQUENCE [LARGE SCALE GENOMIC DNA]</scope>
    <source>
        <tissue evidence="6">Leaves</tissue>
    </source>
</reference>